<dbReference type="EMBL" id="LUEZ02000053">
    <property type="protein sequence ID" value="RDB21967.1"/>
    <property type="molecule type" value="Genomic_DNA"/>
</dbReference>
<proteinExistence type="predicted"/>
<reference evidence="1" key="1">
    <citation type="submission" date="2018-04" db="EMBL/GenBank/DDBJ databases">
        <title>Whole genome sequencing of Hypsizygus marmoreus.</title>
        <authorList>
            <person name="Choi I.-G."/>
            <person name="Min B."/>
            <person name="Kim J.-G."/>
            <person name="Kim S."/>
            <person name="Oh Y.-L."/>
            <person name="Kong W.-S."/>
            <person name="Park H."/>
            <person name="Jeong J."/>
            <person name="Song E.-S."/>
        </authorList>
    </citation>
    <scope>NUCLEOTIDE SEQUENCE [LARGE SCALE GENOMIC DNA]</scope>
    <source>
        <strain evidence="1">51987-8</strain>
    </source>
</reference>
<comment type="caution">
    <text evidence="1">The sequence shown here is derived from an EMBL/GenBank/DDBJ whole genome shotgun (WGS) entry which is preliminary data.</text>
</comment>
<evidence type="ECO:0000313" key="2">
    <source>
        <dbReference type="Proteomes" id="UP000076154"/>
    </source>
</evidence>
<organism evidence="1 2">
    <name type="scientific">Hypsizygus marmoreus</name>
    <name type="common">White beech mushroom</name>
    <name type="synonym">Agaricus marmoreus</name>
    <dbReference type="NCBI Taxonomy" id="39966"/>
    <lineage>
        <taxon>Eukaryota</taxon>
        <taxon>Fungi</taxon>
        <taxon>Dikarya</taxon>
        <taxon>Basidiomycota</taxon>
        <taxon>Agaricomycotina</taxon>
        <taxon>Agaricomycetes</taxon>
        <taxon>Agaricomycetidae</taxon>
        <taxon>Agaricales</taxon>
        <taxon>Tricholomatineae</taxon>
        <taxon>Lyophyllaceae</taxon>
        <taxon>Hypsizygus</taxon>
    </lineage>
</organism>
<dbReference type="OrthoDB" id="2792702at2759"/>
<gene>
    <name evidence="1" type="ORF">Hypma_010972</name>
</gene>
<evidence type="ECO:0000313" key="1">
    <source>
        <dbReference type="EMBL" id="RDB21967.1"/>
    </source>
</evidence>
<name>A0A369JN48_HYPMA</name>
<sequence length="114" mass="13193">MDGRYRLMGELIVKKRRSNVNPGQRASKYRWVETAQRIDEAKGSQRDTRSWNTALDRDILAHLERSRPTFRDNIDYEEVIGEPRIRNAELTATSRSLMISTANVTTAHTRSLFA</sequence>
<dbReference type="Proteomes" id="UP000076154">
    <property type="component" value="Unassembled WGS sequence"/>
</dbReference>
<dbReference type="AlphaFoldDB" id="A0A369JN48"/>
<protein>
    <submittedName>
        <fullName evidence="1">Uncharacterized protein</fullName>
    </submittedName>
</protein>
<accession>A0A369JN48</accession>
<dbReference type="InParanoid" id="A0A369JN48"/>
<keyword evidence="2" id="KW-1185">Reference proteome</keyword>